<dbReference type="PANTHER" id="PTHR37816">
    <property type="entry name" value="YALI0E33011P"/>
    <property type="match status" value="1"/>
</dbReference>
<dbReference type="Proteomes" id="UP000681155">
    <property type="component" value="Chromosome"/>
</dbReference>
<accession>A0ABX8ENL5</accession>
<name>A0ABX8ENL5_9PSED</name>
<gene>
    <name evidence="2" type="ORF">KJF94_15040</name>
</gene>
<proteinExistence type="predicted"/>
<reference evidence="2 3" key="1">
    <citation type="submission" date="2021-05" db="EMBL/GenBank/DDBJ databases">
        <title>Complete genome of the cytokinin-producing biocontrol strain Pseudomonas fluorescens G20-18.</title>
        <authorList>
            <person name="Nielsen T.K."/>
            <person name="Mekureyaw M.F."/>
            <person name="Hansen L.H."/>
            <person name="Nicolaisen M.H."/>
            <person name="Roitsch T.G."/>
            <person name="Hennessy R.C."/>
        </authorList>
    </citation>
    <scope>NUCLEOTIDE SEQUENCE [LARGE SCALE GENOMIC DNA]</scope>
    <source>
        <strain evidence="2 3">G20-18</strain>
    </source>
</reference>
<protein>
    <submittedName>
        <fullName evidence="2">AAA family ATPase</fullName>
    </submittedName>
</protein>
<dbReference type="InterPro" id="IPR052922">
    <property type="entry name" value="Cytidylate_Kinase-2"/>
</dbReference>
<evidence type="ECO:0000313" key="2">
    <source>
        <dbReference type="EMBL" id="QVW21236.1"/>
    </source>
</evidence>
<dbReference type="InterPro" id="IPR027417">
    <property type="entry name" value="P-loop_NTPase"/>
</dbReference>
<evidence type="ECO:0000256" key="1">
    <source>
        <dbReference type="SAM" id="MobiDB-lite"/>
    </source>
</evidence>
<dbReference type="Gene3D" id="3.40.50.300">
    <property type="entry name" value="P-loop containing nucleotide triphosphate hydrolases"/>
    <property type="match status" value="1"/>
</dbReference>
<sequence length="193" mass="21704">MQRIVILGNAGSGKSTLARALGKRLSLPVVHLDTLFWEPGWVEPDADQFRARVREAIAADAWICEGNYARRTFDLRLPRTDLIIWLDTSRLTCFTRVIMRSVMNRPRPDLAAGCTEKLDRAFLTFLDFVWNFDRGYRPGIDAVRLAIGPQIPVVHLRGAGQIDAFIDSLPATPENLAAPSRPRRRATSHEGIK</sequence>
<dbReference type="PANTHER" id="PTHR37816:SF1">
    <property type="entry name" value="TOXIN"/>
    <property type="match status" value="1"/>
</dbReference>
<dbReference type="EMBL" id="CP075566">
    <property type="protein sequence ID" value="QVW21236.1"/>
    <property type="molecule type" value="Genomic_DNA"/>
</dbReference>
<organism evidence="2 3">
    <name type="scientific">Pseudomonas hormoni</name>
    <dbReference type="NCBI Taxonomy" id="3093767"/>
    <lineage>
        <taxon>Bacteria</taxon>
        <taxon>Pseudomonadati</taxon>
        <taxon>Pseudomonadota</taxon>
        <taxon>Gammaproteobacteria</taxon>
        <taxon>Pseudomonadales</taxon>
        <taxon>Pseudomonadaceae</taxon>
        <taxon>Pseudomonas</taxon>
    </lineage>
</organism>
<evidence type="ECO:0000313" key="3">
    <source>
        <dbReference type="Proteomes" id="UP000681155"/>
    </source>
</evidence>
<dbReference type="RefSeq" id="WP_214377133.1">
    <property type="nucleotide sequence ID" value="NZ_CP075566.1"/>
</dbReference>
<feature type="region of interest" description="Disordered" evidence="1">
    <location>
        <begin position="173"/>
        <end position="193"/>
    </location>
</feature>
<keyword evidence="3" id="KW-1185">Reference proteome</keyword>
<dbReference type="SUPFAM" id="SSF52540">
    <property type="entry name" value="P-loop containing nucleoside triphosphate hydrolases"/>
    <property type="match status" value="1"/>
</dbReference>